<evidence type="ECO:0000313" key="2">
    <source>
        <dbReference type="Proteomes" id="UP000595373"/>
    </source>
</evidence>
<dbReference type="AlphaFoldDB" id="A0A9Q7E819"/>
<accession>A0A9Q7E819</accession>
<keyword evidence="2" id="KW-1185">Reference proteome</keyword>
<sequence length="97" mass="11384">MRIIAISTLVRYYHAHPEAEQPLKAWIAEVKKADWQNAHDIKAKYKNASVLKNRRVVFNIKGNEHRLIVAMAFKIEKICLIPFLKIIQYEPIKTQQT</sequence>
<protein>
    <submittedName>
        <fullName evidence="1">Type II toxin-antitoxin system HigB family toxin</fullName>
    </submittedName>
</protein>
<reference evidence="1 2" key="1">
    <citation type="submission" date="2020-12" db="EMBL/GenBank/DDBJ databases">
        <title>ASc-MMNZ-VFA-070.</title>
        <authorList>
            <person name="Schryvers A."/>
            <person name="Mostafa Nazari M."/>
            <person name="Farshchi Andisi V."/>
            <person name="Timsit E."/>
            <person name="Walter Morck D."/>
        </authorList>
    </citation>
    <scope>NUCLEOTIDE SEQUENCE [LARGE SCALE GENOMIC DNA]</scope>
    <source>
        <strain evidence="1 2">ASc-MMNZ-VFA-070</strain>
    </source>
</reference>
<dbReference type="GO" id="GO:0004519">
    <property type="term" value="F:endonuclease activity"/>
    <property type="evidence" value="ECO:0007669"/>
    <property type="project" value="InterPro"/>
</dbReference>
<evidence type="ECO:0000313" key="1">
    <source>
        <dbReference type="EMBL" id="QQF83046.1"/>
    </source>
</evidence>
<proteinExistence type="predicted"/>
<organism evidence="1 2">
    <name type="scientific">Histophilus somni</name>
    <name type="common">Haemophilus somnus</name>
    <dbReference type="NCBI Taxonomy" id="731"/>
    <lineage>
        <taxon>Bacteria</taxon>
        <taxon>Pseudomonadati</taxon>
        <taxon>Pseudomonadota</taxon>
        <taxon>Gammaproteobacteria</taxon>
        <taxon>Pasteurellales</taxon>
        <taxon>Pasteurellaceae</taxon>
        <taxon>Histophilus</taxon>
    </lineage>
</organism>
<name>A0A9Q7E819_HISSO</name>
<dbReference type="RefSeq" id="WP_075294477.1">
    <property type="nucleotide sequence ID" value="NZ_CP018802.1"/>
</dbReference>
<dbReference type="InterPro" id="IPR018669">
    <property type="entry name" value="Toxin_HigB"/>
</dbReference>
<dbReference type="Pfam" id="PF09907">
    <property type="entry name" value="HigB_toxin"/>
    <property type="match status" value="1"/>
</dbReference>
<dbReference type="GO" id="GO:0003723">
    <property type="term" value="F:RNA binding"/>
    <property type="evidence" value="ECO:0007669"/>
    <property type="project" value="InterPro"/>
</dbReference>
<gene>
    <name evidence="1" type="ORF">JFL49_03850</name>
</gene>
<dbReference type="Proteomes" id="UP000595373">
    <property type="component" value="Chromosome"/>
</dbReference>
<dbReference type="GO" id="GO:0110001">
    <property type="term" value="C:toxin-antitoxin complex"/>
    <property type="evidence" value="ECO:0007669"/>
    <property type="project" value="InterPro"/>
</dbReference>
<dbReference type="EMBL" id="CP066558">
    <property type="protein sequence ID" value="QQF83046.1"/>
    <property type="molecule type" value="Genomic_DNA"/>
</dbReference>